<name>A0A4Q7ZUR5_9ACTN</name>
<accession>A0A4Q7ZUR5</accession>
<organism evidence="1 2">
    <name type="scientific">Krasilnikovia cinnamomea</name>
    <dbReference type="NCBI Taxonomy" id="349313"/>
    <lineage>
        <taxon>Bacteria</taxon>
        <taxon>Bacillati</taxon>
        <taxon>Actinomycetota</taxon>
        <taxon>Actinomycetes</taxon>
        <taxon>Micromonosporales</taxon>
        <taxon>Micromonosporaceae</taxon>
        <taxon>Krasilnikovia</taxon>
    </lineage>
</organism>
<comment type="caution">
    <text evidence="1">The sequence shown here is derived from an EMBL/GenBank/DDBJ whole genome shotgun (WGS) entry which is preliminary data.</text>
</comment>
<dbReference type="InterPro" id="IPR015996">
    <property type="entry name" value="UCP028451"/>
</dbReference>
<protein>
    <submittedName>
        <fullName evidence="1">Uncharacterized protein (TIGR02453 family)</fullName>
    </submittedName>
</protein>
<evidence type="ECO:0000313" key="2">
    <source>
        <dbReference type="Proteomes" id="UP000292564"/>
    </source>
</evidence>
<evidence type="ECO:0000313" key="1">
    <source>
        <dbReference type="EMBL" id="RZU54383.1"/>
    </source>
</evidence>
<sequence>MLVVAGAMAETSLVAFRGWPSEALEFYEGLTADNSKTYWTAHLTVYETQVREPMTELLAALEPEFGPGKIFRPYRDVRFSKDKSPYKTHLGAWLEAGGYIQLSADGLAAGSGMYQMASDQLDRYRRAVADDRAGRELTTVIEAIEQARIHVQGHGSLKTVPRGYPKDHPRLDLLRHKGLVTWQEWAPAAWLGTAAARNRIVDFLRTSRPLRRWLDENVGPSTVQR</sequence>
<reference evidence="1 2" key="1">
    <citation type="submission" date="2019-02" db="EMBL/GenBank/DDBJ databases">
        <title>Sequencing the genomes of 1000 actinobacteria strains.</title>
        <authorList>
            <person name="Klenk H.-P."/>
        </authorList>
    </citation>
    <scope>NUCLEOTIDE SEQUENCE [LARGE SCALE GENOMIC DNA]</scope>
    <source>
        <strain evidence="1 2">DSM 45162</strain>
    </source>
</reference>
<keyword evidence="2" id="KW-1185">Reference proteome</keyword>
<dbReference type="Pfam" id="PF09365">
    <property type="entry name" value="DUF2461"/>
    <property type="match status" value="1"/>
</dbReference>
<dbReference type="EMBL" id="SHKY01000001">
    <property type="protein sequence ID" value="RZU54383.1"/>
    <property type="molecule type" value="Genomic_DNA"/>
</dbReference>
<dbReference type="PIRSF" id="PIRSF028451">
    <property type="entry name" value="UCP028451"/>
    <property type="match status" value="1"/>
</dbReference>
<proteinExistence type="predicted"/>
<dbReference type="AlphaFoldDB" id="A0A4Q7ZUR5"/>
<dbReference type="Proteomes" id="UP000292564">
    <property type="component" value="Unassembled WGS sequence"/>
</dbReference>
<dbReference type="InterPro" id="IPR012808">
    <property type="entry name" value="CHP02453"/>
</dbReference>
<dbReference type="NCBIfam" id="TIGR02453">
    <property type="entry name" value="TIGR02453 family protein"/>
    <property type="match status" value="1"/>
</dbReference>
<dbReference type="PANTHER" id="PTHR36452">
    <property type="entry name" value="CHROMOSOME 12, WHOLE GENOME SHOTGUN SEQUENCE"/>
    <property type="match status" value="1"/>
</dbReference>
<dbReference type="PANTHER" id="PTHR36452:SF1">
    <property type="entry name" value="DUF2461 DOMAIN-CONTAINING PROTEIN"/>
    <property type="match status" value="1"/>
</dbReference>
<gene>
    <name evidence="1" type="ORF">EV385_6334</name>
</gene>